<dbReference type="OrthoDB" id="25002at2759"/>
<dbReference type="InterPro" id="IPR036915">
    <property type="entry name" value="Cyclin-like_sf"/>
</dbReference>
<dbReference type="RefSeq" id="XP_041135952.1">
    <property type="nucleotide sequence ID" value="XM_041282113.1"/>
</dbReference>
<feature type="domain" description="Cyclin-like" evidence="2">
    <location>
        <begin position="77"/>
        <end position="178"/>
    </location>
</feature>
<reference evidence="3" key="1">
    <citation type="submission" date="2020-10" db="EMBL/GenBank/DDBJ databases">
        <authorList>
            <person name="Palmer J.M."/>
        </authorList>
    </citation>
    <scope>NUCLEOTIDE SEQUENCE</scope>
    <source>
        <strain evidence="3">UCD 2041</strain>
    </source>
</reference>
<dbReference type="EMBL" id="CP063134">
    <property type="protein sequence ID" value="QOU19459.1"/>
    <property type="molecule type" value="Genomic_DNA"/>
</dbReference>
<protein>
    <recommendedName>
        <fullName evidence="2">Cyclin-like domain-containing protein</fullName>
    </recommendedName>
</protein>
<reference evidence="3" key="2">
    <citation type="journal article" name="BMC Genomics">
        <title>New genome assemblies reveal patterns of domestication and adaptation across Brettanomyces (Dekkera) species.</title>
        <authorList>
            <person name="Roach M.J."/>
            <person name="Borneman A.R."/>
        </authorList>
    </citation>
    <scope>NUCLEOTIDE SEQUENCE</scope>
    <source>
        <strain evidence="3">UCD 2041</strain>
    </source>
</reference>
<gene>
    <name evidence="3" type="ORF">BRETT_003606</name>
</gene>
<keyword evidence="1" id="KW-0195">Cyclin</keyword>
<evidence type="ECO:0000256" key="1">
    <source>
        <dbReference type="RuleBase" id="RU000383"/>
    </source>
</evidence>
<name>A0A871R1A7_DEKBR</name>
<dbReference type="InterPro" id="IPR006671">
    <property type="entry name" value="Cyclin_N"/>
</dbReference>
<comment type="similarity">
    <text evidence="1">Belongs to the cyclin family.</text>
</comment>
<dbReference type="Gene3D" id="1.10.472.10">
    <property type="entry name" value="Cyclin-like"/>
    <property type="match status" value="1"/>
</dbReference>
<accession>A0A871R1A7</accession>
<evidence type="ECO:0000259" key="2">
    <source>
        <dbReference type="SMART" id="SM00385"/>
    </source>
</evidence>
<dbReference type="SUPFAM" id="SSF47954">
    <property type="entry name" value="Cyclin-like"/>
    <property type="match status" value="1"/>
</dbReference>
<sequence length="320" mass="36834">MSIQSKHEENYNQDRVKPQENITSPAEYFEGVIDVPVYDWLFTLEQIQRESPSRRLTNVKQRIGFTEECQKRAKGIVYLFACSKQMKLSRCVALTASILFHRFYMKRDFTNYHYFEIAATCLFIASKSEECRRKLSDVVKVCASIALTGRMSNKVTEESKIYWKWKDVIVNLEELILEVLCFDVTPVNPYKICFDILDLSEDDDNSNDEHEDKLFSTCTHFLELLSRLPLSILFPVNVICGLGLLLSCASSEIQLPSNAFNKLQISREEIWRSYCTAMKLAQSLESLRQPFPILSHIPKLNHKSAMGIGENVDKDGGDEN</sequence>
<dbReference type="GeneID" id="64575529"/>
<organism evidence="3 4">
    <name type="scientific">Dekkera bruxellensis</name>
    <name type="common">Brettanomyces custersii</name>
    <dbReference type="NCBI Taxonomy" id="5007"/>
    <lineage>
        <taxon>Eukaryota</taxon>
        <taxon>Fungi</taxon>
        <taxon>Dikarya</taxon>
        <taxon>Ascomycota</taxon>
        <taxon>Saccharomycotina</taxon>
        <taxon>Pichiomycetes</taxon>
        <taxon>Pichiales</taxon>
        <taxon>Pichiaceae</taxon>
        <taxon>Brettanomyces</taxon>
    </lineage>
</organism>
<dbReference type="AlphaFoldDB" id="A0A871R1A7"/>
<dbReference type="SMART" id="SM00385">
    <property type="entry name" value="CYCLIN"/>
    <property type="match status" value="1"/>
</dbReference>
<dbReference type="GO" id="GO:0006357">
    <property type="term" value="P:regulation of transcription by RNA polymerase II"/>
    <property type="evidence" value="ECO:0007669"/>
    <property type="project" value="InterPro"/>
</dbReference>
<dbReference type="KEGG" id="bbrx:BRETT_003606"/>
<dbReference type="InterPro" id="IPR013763">
    <property type="entry name" value="Cyclin-like_dom"/>
</dbReference>
<dbReference type="GO" id="GO:0016538">
    <property type="term" value="F:cyclin-dependent protein serine/threonine kinase regulator activity"/>
    <property type="evidence" value="ECO:0007669"/>
    <property type="project" value="InterPro"/>
</dbReference>
<dbReference type="PANTHER" id="PTHR10026">
    <property type="entry name" value="CYCLIN"/>
    <property type="match status" value="1"/>
</dbReference>
<dbReference type="Pfam" id="PF00134">
    <property type="entry name" value="Cyclin_N"/>
    <property type="match status" value="1"/>
</dbReference>
<evidence type="ECO:0000313" key="3">
    <source>
        <dbReference type="EMBL" id="QOU19459.1"/>
    </source>
</evidence>
<dbReference type="Proteomes" id="UP000663131">
    <property type="component" value="Chromosome 6"/>
</dbReference>
<dbReference type="InterPro" id="IPR043198">
    <property type="entry name" value="Cyclin/Ssn8"/>
</dbReference>
<proteinExistence type="inferred from homology"/>
<evidence type="ECO:0000313" key="4">
    <source>
        <dbReference type="Proteomes" id="UP000663131"/>
    </source>
</evidence>